<sequence length="427" mass="49608">MLVYVLNKNEKPLMPCNPTKARKLLKQNKAKVLRIEPFTIQLLYGSSGYKQNITLGVDAGSKHIGLSASTPIKELYAADVELRNDIVDLLSTRRQNRRTRRNRKTRYRKCKFLNRVKSKNKGWLAPSIENKIDAHFKSIAQVNKILPITNIVVETASFDIQKIKNPEISSKQYQEGDQLGFWNVREFVLWRDNHTCQCCKGKSKDKILNVHHIESRKTGGDAPNNLITLCETCHTGYHKGTLKLPSSIKRGASFKDATFMGVMRWSFYNRLKKLYSNISMTYGYITKNTRIENGLPKEHYIDALCISGHPKAKQLDYYYYQKQVRRNNRQIYKANILKGGKKKLNQAPRYVKGFQLFDKVKYDGDSYYIFGRRSNGYFDIRKLDGTKVNNGSINYKYLKRLESRRNMLTERRSRSPLMTEVTSLRTV</sequence>
<dbReference type="Gene3D" id="1.10.30.50">
    <property type="match status" value="1"/>
</dbReference>
<dbReference type="Pfam" id="PF14239">
    <property type="entry name" value="RRXRR"/>
    <property type="match status" value="1"/>
</dbReference>
<gene>
    <name evidence="2" type="ORF">SAMN02745110_02255</name>
</gene>
<name>A0A1T4Q4D8_9FIRM</name>
<dbReference type="CDD" id="cd00085">
    <property type="entry name" value="HNHc"/>
    <property type="match status" value="1"/>
</dbReference>
<organism evidence="2 3">
    <name type="scientific">Eubacterium ruminantium</name>
    <dbReference type="NCBI Taxonomy" id="42322"/>
    <lineage>
        <taxon>Bacteria</taxon>
        <taxon>Bacillati</taxon>
        <taxon>Bacillota</taxon>
        <taxon>Clostridia</taxon>
        <taxon>Eubacteriales</taxon>
        <taxon>Eubacteriaceae</taxon>
        <taxon>Eubacterium</taxon>
    </lineage>
</organism>
<dbReference type="GO" id="GO:0003676">
    <property type="term" value="F:nucleic acid binding"/>
    <property type="evidence" value="ECO:0007669"/>
    <property type="project" value="InterPro"/>
</dbReference>
<keyword evidence="2" id="KW-0540">Nuclease</keyword>
<evidence type="ECO:0000259" key="1">
    <source>
        <dbReference type="SMART" id="SM00507"/>
    </source>
</evidence>
<dbReference type="InterPro" id="IPR047693">
    <property type="entry name" value="RNA-guided_IscB-like"/>
</dbReference>
<dbReference type="Pfam" id="PF01844">
    <property type="entry name" value="HNH"/>
    <property type="match status" value="1"/>
</dbReference>
<dbReference type="NCBIfam" id="NF040563">
    <property type="entry name" value="guided_IscB"/>
    <property type="match status" value="1"/>
</dbReference>
<dbReference type="InterPro" id="IPR003615">
    <property type="entry name" value="HNH_nuc"/>
</dbReference>
<dbReference type="Proteomes" id="UP000189857">
    <property type="component" value="Unassembled WGS sequence"/>
</dbReference>
<dbReference type="GO" id="GO:0008270">
    <property type="term" value="F:zinc ion binding"/>
    <property type="evidence" value="ECO:0007669"/>
    <property type="project" value="InterPro"/>
</dbReference>
<proteinExistence type="predicted"/>
<accession>A0A1T4Q4D8</accession>
<dbReference type="InterPro" id="IPR025938">
    <property type="entry name" value="RRXRR_dom"/>
</dbReference>
<dbReference type="RefSeq" id="WP_078788049.1">
    <property type="nucleotide sequence ID" value="NZ_FMTO01000014.1"/>
</dbReference>
<reference evidence="2 3" key="1">
    <citation type="submission" date="2017-02" db="EMBL/GenBank/DDBJ databases">
        <authorList>
            <person name="Peterson S.W."/>
        </authorList>
    </citation>
    <scope>NUCLEOTIDE SEQUENCE [LARGE SCALE GENOMIC DNA]</scope>
    <source>
        <strain evidence="2 3">ATCC 17233</strain>
    </source>
</reference>
<feature type="domain" description="HNH nuclease" evidence="1">
    <location>
        <begin position="183"/>
        <end position="235"/>
    </location>
</feature>
<dbReference type="AlphaFoldDB" id="A0A1T4Q4D8"/>
<keyword evidence="2" id="KW-0255">Endonuclease</keyword>
<keyword evidence="2" id="KW-0378">Hydrolase</keyword>
<evidence type="ECO:0000313" key="3">
    <source>
        <dbReference type="Proteomes" id="UP000189857"/>
    </source>
</evidence>
<evidence type="ECO:0000313" key="2">
    <source>
        <dbReference type="EMBL" id="SJZ98623.1"/>
    </source>
</evidence>
<keyword evidence="3" id="KW-1185">Reference proteome</keyword>
<dbReference type="OrthoDB" id="9811997at2"/>
<dbReference type="InterPro" id="IPR002711">
    <property type="entry name" value="HNH"/>
</dbReference>
<dbReference type="EMBL" id="FUXA01000016">
    <property type="protein sequence ID" value="SJZ98623.1"/>
    <property type="molecule type" value="Genomic_DNA"/>
</dbReference>
<dbReference type="SMART" id="SM00507">
    <property type="entry name" value="HNHc"/>
    <property type="match status" value="1"/>
</dbReference>
<protein>
    <submittedName>
        <fullName evidence="2">HNH endonuclease</fullName>
    </submittedName>
</protein>
<dbReference type="GO" id="GO:0004519">
    <property type="term" value="F:endonuclease activity"/>
    <property type="evidence" value="ECO:0007669"/>
    <property type="project" value="UniProtKB-KW"/>
</dbReference>